<dbReference type="SUPFAM" id="SSF46689">
    <property type="entry name" value="Homeodomain-like"/>
    <property type="match status" value="1"/>
</dbReference>
<feature type="DNA-binding region" description="H-T-H motif" evidence="5">
    <location>
        <begin position="34"/>
        <end position="53"/>
    </location>
</feature>
<proteinExistence type="predicted"/>
<feature type="domain" description="HTH tetR-type" evidence="6">
    <location>
        <begin position="11"/>
        <end position="71"/>
    </location>
</feature>
<dbReference type="InterPro" id="IPR039538">
    <property type="entry name" value="BetI_C"/>
</dbReference>
<dbReference type="InterPro" id="IPR036271">
    <property type="entry name" value="Tet_transcr_reg_TetR-rel_C_sf"/>
</dbReference>
<dbReference type="PANTHER" id="PTHR47506">
    <property type="entry name" value="TRANSCRIPTIONAL REGULATORY PROTEIN"/>
    <property type="match status" value="1"/>
</dbReference>
<evidence type="ECO:0000256" key="3">
    <source>
        <dbReference type="ARBA" id="ARBA00023125"/>
    </source>
</evidence>
<dbReference type="InterPro" id="IPR009057">
    <property type="entry name" value="Homeodomain-like_sf"/>
</dbReference>
<keyword evidence="3 5" id="KW-0238">DNA-binding</keyword>
<dbReference type="PROSITE" id="PS50977">
    <property type="entry name" value="HTH_TETR_2"/>
    <property type="match status" value="1"/>
</dbReference>
<dbReference type="GO" id="GO:0003677">
    <property type="term" value="F:DNA binding"/>
    <property type="evidence" value="ECO:0007669"/>
    <property type="project" value="UniProtKB-UniRule"/>
</dbReference>
<keyword evidence="1" id="KW-0678">Repressor</keyword>
<dbReference type="AlphaFoldDB" id="A0A918X284"/>
<dbReference type="SUPFAM" id="SSF48498">
    <property type="entry name" value="Tetracyclin repressor-like, C-terminal domain"/>
    <property type="match status" value="1"/>
</dbReference>
<accession>A0A918X284</accession>
<dbReference type="Pfam" id="PF00440">
    <property type="entry name" value="TetR_N"/>
    <property type="match status" value="1"/>
</dbReference>
<evidence type="ECO:0000256" key="2">
    <source>
        <dbReference type="ARBA" id="ARBA00023015"/>
    </source>
</evidence>
<evidence type="ECO:0000256" key="5">
    <source>
        <dbReference type="PROSITE-ProRule" id="PRU00335"/>
    </source>
</evidence>
<dbReference type="RefSeq" id="WP_229898245.1">
    <property type="nucleotide sequence ID" value="NZ_BMVC01000011.1"/>
</dbReference>
<dbReference type="Proteomes" id="UP000638353">
    <property type="component" value="Unassembled WGS sequence"/>
</dbReference>
<evidence type="ECO:0000313" key="8">
    <source>
        <dbReference type="Proteomes" id="UP000638353"/>
    </source>
</evidence>
<reference evidence="7" key="1">
    <citation type="journal article" date="2014" name="Int. J. Syst. Evol. Microbiol.">
        <title>Complete genome sequence of Corynebacterium casei LMG S-19264T (=DSM 44701T), isolated from a smear-ripened cheese.</title>
        <authorList>
            <consortium name="US DOE Joint Genome Institute (JGI-PGF)"/>
            <person name="Walter F."/>
            <person name="Albersmeier A."/>
            <person name="Kalinowski J."/>
            <person name="Ruckert C."/>
        </authorList>
    </citation>
    <scope>NUCLEOTIDE SEQUENCE</scope>
    <source>
        <strain evidence="7">JCM 4637</strain>
    </source>
</reference>
<evidence type="ECO:0000313" key="7">
    <source>
        <dbReference type="EMBL" id="GHD04959.1"/>
    </source>
</evidence>
<keyword evidence="4" id="KW-0804">Transcription</keyword>
<keyword evidence="2" id="KW-0805">Transcription regulation</keyword>
<dbReference type="Gene3D" id="1.10.357.10">
    <property type="entry name" value="Tetracycline Repressor, domain 2"/>
    <property type="match status" value="1"/>
</dbReference>
<dbReference type="Pfam" id="PF13977">
    <property type="entry name" value="TetR_C_6"/>
    <property type="match status" value="1"/>
</dbReference>
<sequence length="192" mass="21124">MTAKSSYAKGVAKREEILRTTLEVFGREGERNTTLRTVAKESGISLTGLMHYFSSKDHLLTEVLRASDRAAEARFHAPDAVRDPGEFLALALTANAGNTARAKLYVTLVAASTDPAHPAHAHFKERYALLRATIVEHLAAEAREGRVRSDLDPDFTASALVAASDGIMLQWLSDPSIDMADHVRRVWRTLTR</sequence>
<comment type="caution">
    <text evidence="7">The sequence shown here is derived from an EMBL/GenBank/DDBJ whole genome shotgun (WGS) entry which is preliminary data.</text>
</comment>
<gene>
    <name evidence="7" type="ORF">GCM10010334_55010</name>
</gene>
<evidence type="ECO:0000256" key="1">
    <source>
        <dbReference type="ARBA" id="ARBA00022491"/>
    </source>
</evidence>
<evidence type="ECO:0000259" key="6">
    <source>
        <dbReference type="PROSITE" id="PS50977"/>
    </source>
</evidence>
<organism evidence="7 8">
    <name type="scientific">Streptomyces finlayi</name>
    <dbReference type="NCBI Taxonomy" id="67296"/>
    <lineage>
        <taxon>Bacteria</taxon>
        <taxon>Bacillati</taxon>
        <taxon>Actinomycetota</taxon>
        <taxon>Actinomycetes</taxon>
        <taxon>Kitasatosporales</taxon>
        <taxon>Streptomycetaceae</taxon>
        <taxon>Streptomyces</taxon>
    </lineage>
</organism>
<evidence type="ECO:0000256" key="4">
    <source>
        <dbReference type="ARBA" id="ARBA00023163"/>
    </source>
</evidence>
<dbReference type="InterPro" id="IPR001647">
    <property type="entry name" value="HTH_TetR"/>
</dbReference>
<dbReference type="EMBL" id="BMVC01000011">
    <property type="protein sequence ID" value="GHD04959.1"/>
    <property type="molecule type" value="Genomic_DNA"/>
</dbReference>
<dbReference type="PANTHER" id="PTHR47506:SF6">
    <property type="entry name" value="HTH-TYPE TRANSCRIPTIONAL REPRESSOR NEMR"/>
    <property type="match status" value="1"/>
</dbReference>
<reference evidence="7" key="2">
    <citation type="submission" date="2020-09" db="EMBL/GenBank/DDBJ databases">
        <authorList>
            <person name="Sun Q."/>
            <person name="Ohkuma M."/>
        </authorList>
    </citation>
    <scope>NUCLEOTIDE SEQUENCE</scope>
    <source>
        <strain evidence="7">JCM 4637</strain>
    </source>
</reference>
<protein>
    <submittedName>
        <fullName evidence="7">Transcriptional regulator, TetR family protein</fullName>
    </submittedName>
</protein>
<name>A0A918X284_9ACTN</name>